<gene>
    <name evidence="2" type="ORF">K0U00_43545</name>
</gene>
<evidence type="ECO:0000256" key="1">
    <source>
        <dbReference type="ARBA" id="ARBA00022448"/>
    </source>
</evidence>
<dbReference type="PANTHER" id="PTHR42788:SF13">
    <property type="entry name" value="ALIPHATIC SULFONATES IMPORT ATP-BINDING PROTEIN SSUB"/>
    <property type="match status" value="1"/>
</dbReference>
<feature type="non-terminal residue" evidence="2">
    <location>
        <position position="1"/>
    </location>
</feature>
<dbReference type="GO" id="GO:0005524">
    <property type="term" value="F:ATP binding"/>
    <property type="evidence" value="ECO:0007669"/>
    <property type="project" value="UniProtKB-KW"/>
</dbReference>
<dbReference type="InterPro" id="IPR050166">
    <property type="entry name" value="ABC_transporter_ATP-bind"/>
</dbReference>
<proteinExistence type="predicted"/>
<keyword evidence="2" id="KW-0067">ATP-binding</keyword>
<dbReference type="EMBL" id="JAHZIK010002576">
    <property type="protein sequence ID" value="MBW7460952.1"/>
    <property type="molecule type" value="Genomic_DNA"/>
</dbReference>
<accession>A0ABS7CJ30</accession>
<protein>
    <submittedName>
        <fullName evidence="2">ABC transporter ATP-binding protein</fullName>
    </submittedName>
</protein>
<dbReference type="PANTHER" id="PTHR42788">
    <property type="entry name" value="TAURINE IMPORT ATP-BINDING PROTEIN-RELATED"/>
    <property type="match status" value="1"/>
</dbReference>
<keyword evidence="1" id="KW-0813">Transport</keyword>
<organism evidence="2 3">
    <name type="scientific">Paenibacillus sepulcri</name>
    <dbReference type="NCBI Taxonomy" id="359917"/>
    <lineage>
        <taxon>Bacteria</taxon>
        <taxon>Bacillati</taxon>
        <taxon>Bacillota</taxon>
        <taxon>Bacilli</taxon>
        <taxon>Bacillales</taxon>
        <taxon>Paenibacillaceae</taxon>
        <taxon>Paenibacillus</taxon>
    </lineage>
</organism>
<dbReference type="Proteomes" id="UP001519887">
    <property type="component" value="Unassembled WGS sequence"/>
</dbReference>
<comment type="caution">
    <text evidence="2">The sequence shown here is derived from an EMBL/GenBank/DDBJ whole genome shotgun (WGS) entry which is preliminary data.</text>
</comment>
<keyword evidence="2" id="KW-0547">Nucleotide-binding</keyword>
<evidence type="ECO:0000313" key="3">
    <source>
        <dbReference type="Proteomes" id="UP001519887"/>
    </source>
</evidence>
<reference evidence="2 3" key="1">
    <citation type="submission" date="2021-07" db="EMBL/GenBank/DDBJ databases">
        <title>Paenibacillus radiodurans sp. nov., isolated from the southeastern edge of Tengger Desert.</title>
        <authorList>
            <person name="Zhang G."/>
        </authorList>
    </citation>
    <scope>NUCLEOTIDE SEQUENCE [LARGE SCALE GENOMIC DNA]</scope>
    <source>
        <strain evidence="2 3">CCM 7311</strain>
    </source>
</reference>
<keyword evidence="3" id="KW-1185">Reference proteome</keyword>
<dbReference type="SUPFAM" id="SSF52540">
    <property type="entry name" value="P-loop containing nucleoside triphosphate hydrolases"/>
    <property type="match status" value="1"/>
</dbReference>
<sequence>FGKTVLFVTHDIDEAIYLSDEIYVFTARPGRIKTKVTVNMERPRKQEDLTSPAFMELKNHLMGLLAEEQQTAQAAEMIS</sequence>
<evidence type="ECO:0000313" key="2">
    <source>
        <dbReference type="EMBL" id="MBW7460952.1"/>
    </source>
</evidence>
<dbReference type="Gene3D" id="3.40.50.300">
    <property type="entry name" value="P-loop containing nucleotide triphosphate hydrolases"/>
    <property type="match status" value="1"/>
</dbReference>
<dbReference type="InterPro" id="IPR027417">
    <property type="entry name" value="P-loop_NTPase"/>
</dbReference>
<name>A0ABS7CJ30_9BACL</name>